<evidence type="ECO:0000313" key="2">
    <source>
        <dbReference type="EMBL" id="PQJ16047.1"/>
    </source>
</evidence>
<reference evidence="3" key="1">
    <citation type="submission" date="2016-11" db="EMBL/GenBank/DDBJ databases">
        <title>Trade-off between light-utilization and light-protection in marine flavobacteria.</title>
        <authorList>
            <person name="Kumagai Y."/>
            <person name="Yoshizawa S."/>
            <person name="Kogure K."/>
        </authorList>
    </citation>
    <scope>NUCLEOTIDE SEQUENCE [LARGE SCALE GENOMIC DNA]</scope>
    <source>
        <strain evidence="3">SG-18</strain>
    </source>
</reference>
<dbReference type="OrthoDB" id="1431564at2"/>
<dbReference type="AlphaFoldDB" id="A0A2S7T953"/>
<dbReference type="Gene3D" id="1.25.40.10">
    <property type="entry name" value="Tetratricopeptide repeat domain"/>
    <property type="match status" value="1"/>
</dbReference>
<name>A0A2S7T953_9FLAO</name>
<keyword evidence="3" id="KW-1185">Reference proteome</keyword>
<dbReference type="InterPro" id="IPR011990">
    <property type="entry name" value="TPR-like_helical_dom_sf"/>
</dbReference>
<accession>A0A2S7T953</accession>
<keyword evidence="1" id="KW-0732">Signal</keyword>
<dbReference type="Proteomes" id="UP000239366">
    <property type="component" value="Unassembled WGS sequence"/>
</dbReference>
<comment type="caution">
    <text evidence="2">The sequence shown here is derived from an EMBL/GenBank/DDBJ whole genome shotgun (WGS) entry which is preliminary data.</text>
</comment>
<protein>
    <recommendedName>
        <fullName evidence="4">Tetratricopeptide repeat protein</fullName>
    </recommendedName>
</protein>
<evidence type="ECO:0008006" key="4">
    <source>
        <dbReference type="Google" id="ProtNLM"/>
    </source>
</evidence>
<dbReference type="RefSeq" id="WP_105001716.1">
    <property type="nucleotide sequence ID" value="NZ_MQVX01000001.1"/>
</dbReference>
<dbReference type="EMBL" id="MQVX01000001">
    <property type="protein sequence ID" value="PQJ16047.1"/>
    <property type="molecule type" value="Genomic_DNA"/>
</dbReference>
<evidence type="ECO:0000256" key="1">
    <source>
        <dbReference type="SAM" id="SignalP"/>
    </source>
</evidence>
<sequence length="230" mass="25649">MKKLLPLFFVLAISFTQAQDKSALAAHFEAYYQAMKSQGDVNGVINSLTHLNVLSPSQERIDTLGYIYMNSGQHEQALRTVGIENDDKASDLAVQVKAVSLKAINQPKRAQEQFEILFSRNANAYLAYELADLMIQNGDNTKAAEKIEYGLANAPADMKYAFFERQQPYEVSIKAAFLHLKGLLTYNNAPDKIDDALALVNQALQMEPKFNLASLSRQALESRKAEANKQ</sequence>
<feature type="signal peptide" evidence="1">
    <location>
        <begin position="1"/>
        <end position="18"/>
    </location>
</feature>
<evidence type="ECO:0000313" key="3">
    <source>
        <dbReference type="Proteomes" id="UP000239366"/>
    </source>
</evidence>
<feature type="chain" id="PRO_5015752313" description="Tetratricopeptide repeat protein" evidence="1">
    <location>
        <begin position="19"/>
        <end position="230"/>
    </location>
</feature>
<gene>
    <name evidence="2" type="ORF">BST99_10205</name>
</gene>
<organism evidence="2 3">
    <name type="scientific">Aureicoccus marinus</name>
    <dbReference type="NCBI Taxonomy" id="754435"/>
    <lineage>
        <taxon>Bacteria</taxon>
        <taxon>Pseudomonadati</taxon>
        <taxon>Bacteroidota</taxon>
        <taxon>Flavobacteriia</taxon>
        <taxon>Flavobacteriales</taxon>
        <taxon>Flavobacteriaceae</taxon>
        <taxon>Aureicoccus</taxon>
    </lineage>
</organism>
<dbReference type="SUPFAM" id="SSF48452">
    <property type="entry name" value="TPR-like"/>
    <property type="match status" value="1"/>
</dbReference>
<proteinExistence type="predicted"/>